<evidence type="ECO:0000313" key="3">
    <source>
        <dbReference type="Proteomes" id="UP000729402"/>
    </source>
</evidence>
<dbReference type="Pfam" id="PF00984">
    <property type="entry name" value="UDPG_MGDP_dh"/>
    <property type="match status" value="1"/>
</dbReference>
<keyword evidence="3" id="KW-1185">Reference proteome</keyword>
<dbReference type="PANTHER" id="PTHR11374:SF44">
    <property type="entry name" value="UDP-GLUCOSE 6-DEHYDROGENASE 2"/>
    <property type="match status" value="1"/>
</dbReference>
<accession>A0A8J5WYZ1</accession>
<dbReference type="Proteomes" id="UP000729402">
    <property type="component" value="Unassembled WGS sequence"/>
</dbReference>
<dbReference type="GO" id="GO:0051287">
    <property type="term" value="F:NAD binding"/>
    <property type="evidence" value="ECO:0007669"/>
    <property type="project" value="InterPro"/>
</dbReference>
<evidence type="ECO:0000259" key="1">
    <source>
        <dbReference type="Pfam" id="PF00984"/>
    </source>
</evidence>
<dbReference type="GO" id="GO:0006024">
    <property type="term" value="P:glycosaminoglycan biosynthetic process"/>
    <property type="evidence" value="ECO:0007669"/>
    <property type="project" value="TreeGrafter"/>
</dbReference>
<dbReference type="InterPro" id="IPR014026">
    <property type="entry name" value="UDP-Glc/GDP-Man_DH_dimer"/>
</dbReference>
<dbReference type="InterPro" id="IPR028356">
    <property type="entry name" value="UDPglc_DH_euk"/>
</dbReference>
<dbReference type="GO" id="GO:0005634">
    <property type="term" value="C:nucleus"/>
    <property type="evidence" value="ECO:0007669"/>
    <property type="project" value="TreeGrafter"/>
</dbReference>
<protein>
    <recommendedName>
        <fullName evidence="1">UDP-glucose/GDP-mannose dehydrogenase dimerisation domain-containing protein</fullName>
    </recommendedName>
</protein>
<dbReference type="OrthoDB" id="5059218at2759"/>
<name>A0A8J5WYZ1_ZIZPA</name>
<gene>
    <name evidence="2" type="ORF">GUJ93_ZPchr0013g37064</name>
</gene>
<feature type="domain" description="UDP-glucose/GDP-mannose dehydrogenase dimerisation" evidence="1">
    <location>
        <begin position="2"/>
        <end position="69"/>
    </location>
</feature>
<reference evidence="2" key="2">
    <citation type="submission" date="2021-02" db="EMBL/GenBank/DDBJ databases">
        <authorList>
            <person name="Kimball J.A."/>
            <person name="Haas M.W."/>
            <person name="Macchietto M."/>
            <person name="Kono T."/>
            <person name="Duquette J."/>
            <person name="Shao M."/>
        </authorList>
    </citation>
    <scope>NUCLEOTIDE SEQUENCE</scope>
    <source>
        <tissue evidence="2">Fresh leaf tissue</tissue>
    </source>
</reference>
<comment type="caution">
    <text evidence="2">The sequence shown here is derived from an EMBL/GenBank/DDBJ whole genome shotgun (WGS) entry which is preliminary data.</text>
</comment>
<dbReference type="PANTHER" id="PTHR11374">
    <property type="entry name" value="UDP-GLUCOSE DEHYDROGENASE/UDP-MANNAC DEHYDROGENASE"/>
    <property type="match status" value="1"/>
</dbReference>
<dbReference type="AlphaFoldDB" id="A0A8J5WYZ1"/>
<organism evidence="2 3">
    <name type="scientific">Zizania palustris</name>
    <name type="common">Northern wild rice</name>
    <dbReference type="NCBI Taxonomy" id="103762"/>
    <lineage>
        <taxon>Eukaryota</taxon>
        <taxon>Viridiplantae</taxon>
        <taxon>Streptophyta</taxon>
        <taxon>Embryophyta</taxon>
        <taxon>Tracheophyta</taxon>
        <taxon>Spermatophyta</taxon>
        <taxon>Magnoliopsida</taxon>
        <taxon>Liliopsida</taxon>
        <taxon>Poales</taxon>
        <taxon>Poaceae</taxon>
        <taxon>BOP clade</taxon>
        <taxon>Oryzoideae</taxon>
        <taxon>Oryzeae</taxon>
        <taxon>Zizaniinae</taxon>
        <taxon>Zizania</taxon>
    </lineage>
</organism>
<sequence length="75" mass="8180">MLTANAFLVQRISSMNAISALCKATNVDVAEVDNSIGKDSRIGPRFISTSVSFGGSYFQKDILNLVYTYIQPTET</sequence>
<dbReference type="GO" id="GO:0003979">
    <property type="term" value="F:UDP-glucose 6-dehydrogenase activity"/>
    <property type="evidence" value="ECO:0007669"/>
    <property type="project" value="InterPro"/>
</dbReference>
<evidence type="ECO:0000313" key="2">
    <source>
        <dbReference type="EMBL" id="KAG8100013.1"/>
    </source>
</evidence>
<reference evidence="2" key="1">
    <citation type="journal article" date="2021" name="bioRxiv">
        <title>Whole Genome Assembly and Annotation of Northern Wild Rice, Zizania palustris L., Supports a Whole Genome Duplication in the Zizania Genus.</title>
        <authorList>
            <person name="Haas M."/>
            <person name="Kono T."/>
            <person name="Macchietto M."/>
            <person name="Millas R."/>
            <person name="McGilp L."/>
            <person name="Shao M."/>
            <person name="Duquette J."/>
            <person name="Hirsch C.N."/>
            <person name="Kimball J."/>
        </authorList>
    </citation>
    <scope>NUCLEOTIDE SEQUENCE</scope>
    <source>
        <tissue evidence="2">Fresh leaf tissue</tissue>
    </source>
</reference>
<proteinExistence type="predicted"/>
<dbReference type="EMBL" id="JAAALK010000079">
    <property type="protein sequence ID" value="KAG8100013.1"/>
    <property type="molecule type" value="Genomic_DNA"/>
</dbReference>